<evidence type="ECO:0000256" key="2">
    <source>
        <dbReference type="ARBA" id="ARBA00022692"/>
    </source>
</evidence>
<feature type="compositionally biased region" description="Low complexity" evidence="5">
    <location>
        <begin position="282"/>
        <end position="292"/>
    </location>
</feature>
<dbReference type="InterPro" id="IPR035952">
    <property type="entry name" value="Rhomboid-like_sf"/>
</dbReference>
<evidence type="ECO:0000256" key="5">
    <source>
        <dbReference type="SAM" id="MobiDB-lite"/>
    </source>
</evidence>
<dbReference type="OrthoDB" id="267668at2"/>
<keyword evidence="2 6" id="KW-0812">Transmembrane</keyword>
<dbReference type="GO" id="GO:0006508">
    <property type="term" value="P:proteolysis"/>
    <property type="evidence" value="ECO:0007669"/>
    <property type="project" value="UniProtKB-KW"/>
</dbReference>
<evidence type="ECO:0000256" key="1">
    <source>
        <dbReference type="ARBA" id="ARBA00004141"/>
    </source>
</evidence>
<feature type="transmembrane region" description="Helical" evidence="6">
    <location>
        <begin position="100"/>
        <end position="118"/>
    </location>
</feature>
<name>A0A518HUZ7_9BACT</name>
<dbReference type="InterPro" id="IPR022764">
    <property type="entry name" value="Peptidase_S54_rhomboid_dom"/>
</dbReference>
<dbReference type="Proteomes" id="UP000319004">
    <property type="component" value="Chromosome"/>
</dbReference>
<evidence type="ECO:0000313" key="8">
    <source>
        <dbReference type="EMBL" id="QDV44617.1"/>
    </source>
</evidence>
<organism evidence="8 9">
    <name type="scientific">Stieleria neptunia</name>
    <dbReference type="NCBI Taxonomy" id="2527979"/>
    <lineage>
        <taxon>Bacteria</taxon>
        <taxon>Pseudomonadati</taxon>
        <taxon>Planctomycetota</taxon>
        <taxon>Planctomycetia</taxon>
        <taxon>Pirellulales</taxon>
        <taxon>Pirellulaceae</taxon>
        <taxon>Stieleria</taxon>
    </lineage>
</organism>
<gene>
    <name evidence="8" type="ORF">Enr13x_44850</name>
</gene>
<evidence type="ECO:0000259" key="7">
    <source>
        <dbReference type="Pfam" id="PF01694"/>
    </source>
</evidence>
<feature type="region of interest" description="Disordered" evidence="5">
    <location>
        <begin position="273"/>
        <end position="314"/>
    </location>
</feature>
<dbReference type="GO" id="GO:0016020">
    <property type="term" value="C:membrane"/>
    <property type="evidence" value="ECO:0007669"/>
    <property type="project" value="UniProtKB-SubCell"/>
</dbReference>
<dbReference type="PANTHER" id="PTHR43066">
    <property type="entry name" value="RHOMBOID-RELATED PROTEIN"/>
    <property type="match status" value="1"/>
</dbReference>
<protein>
    <submittedName>
        <fullName evidence="8">Intramembrane serine protease GlpG</fullName>
    </submittedName>
</protein>
<keyword evidence="3 6" id="KW-1133">Transmembrane helix</keyword>
<feature type="compositionally biased region" description="Basic residues" evidence="5">
    <location>
        <begin position="293"/>
        <end position="302"/>
    </location>
</feature>
<sequence length="450" mass="50399">MIIPYSTDAPLYHLPWVTGSLIVANIAVFFATTFQVFIGTWEPEQIDWLLIQFNQINPLQWLTGSFMHFDPFHLMGNMFFLFCFGLVVEGKVGNRRFLAIYLLSCALIGAVVQIPMFLMGSEEAAGGASGAISTLMVIALIWAPENEISIFYFFFPFVGTAEPRIVTICVFFIGLDVLSVVFSGFAMSGAMGHVIGALMGFPIGIYFLRTDEVDCEGWDAISRNDWLQQYPLLYGEKQRKRDRDKHDEIENPVEKALQVTGGDVSKSQWIGLASTKRKPKTPSRSPVAPAAAAKRKTRKKKRQTSEVSPERVAEKCQAHPEFNRLAYVLRQSLQTNNLPAAQQAFLRLDTLKVGAGLGETTLMRYASDLCTQKQWVNAIRPLAIVVEKQGLLADDACLRLAQIQLRVLQRRDHAIATLEKIVAPEDQLIDAEKKERLRKRDELLSLARGG</sequence>
<reference evidence="8 9" key="1">
    <citation type="submission" date="2019-03" db="EMBL/GenBank/DDBJ databases">
        <title>Deep-cultivation of Planctomycetes and their phenomic and genomic characterization uncovers novel biology.</title>
        <authorList>
            <person name="Wiegand S."/>
            <person name="Jogler M."/>
            <person name="Boedeker C."/>
            <person name="Pinto D."/>
            <person name="Vollmers J."/>
            <person name="Rivas-Marin E."/>
            <person name="Kohn T."/>
            <person name="Peeters S.H."/>
            <person name="Heuer A."/>
            <person name="Rast P."/>
            <person name="Oberbeckmann S."/>
            <person name="Bunk B."/>
            <person name="Jeske O."/>
            <person name="Meyerdierks A."/>
            <person name="Storesund J.E."/>
            <person name="Kallscheuer N."/>
            <person name="Luecker S."/>
            <person name="Lage O.M."/>
            <person name="Pohl T."/>
            <person name="Merkel B.J."/>
            <person name="Hornburger P."/>
            <person name="Mueller R.-W."/>
            <person name="Bruemmer F."/>
            <person name="Labrenz M."/>
            <person name="Spormann A.M."/>
            <person name="Op den Camp H."/>
            <person name="Overmann J."/>
            <person name="Amann R."/>
            <person name="Jetten M.S.M."/>
            <person name="Mascher T."/>
            <person name="Medema M.H."/>
            <person name="Devos D.P."/>
            <person name="Kaster A.-K."/>
            <person name="Ovreas L."/>
            <person name="Rohde M."/>
            <person name="Galperin M.Y."/>
            <person name="Jogler C."/>
        </authorList>
    </citation>
    <scope>NUCLEOTIDE SEQUENCE [LARGE SCALE GENOMIC DNA]</scope>
    <source>
        <strain evidence="8 9">Enr13</strain>
    </source>
</reference>
<dbReference type="RefSeq" id="WP_145388927.1">
    <property type="nucleotide sequence ID" value="NZ_CP037423.1"/>
</dbReference>
<dbReference type="GO" id="GO:0004252">
    <property type="term" value="F:serine-type endopeptidase activity"/>
    <property type="evidence" value="ECO:0007669"/>
    <property type="project" value="InterPro"/>
</dbReference>
<dbReference type="AlphaFoldDB" id="A0A518HUZ7"/>
<dbReference type="SUPFAM" id="SSF144091">
    <property type="entry name" value="Rhomboid-like"/>
    <property type="match status" value="1"/>
</dbReference>
<keyword evidence="8" id="KW-0378">Hydrolase</keyword>
<dbReference type="PANTHER" id="PTHR43066:SF5">
    <property type="entry name" value="RHOMBOID-LIKE PROTEIN 11, CHLOROPLASTIC-RELATED"/>
    <property type="match status" value="1"/>
</dbReference>
<feature type="transmembrane region" description="Helical" evidence="6">
    <location>
        <begin position="71"/>
        <end position="88"/>
    </location>
</feature>
<evidence type="ECO:0000256" key="3">
    <source>
        <dbReference type="ARBA" id="ARBA00022989"/>
    </source>
</evidence>
<evidence type="ECO:0000313" key="9">
    <source>
        <dbReference type="Proteomes" id="UP000319004"/>
    </source>
</evidence>
<comment type="subcellular location">
    <subcellularLocation>
        <location evidence="1">Membrane</location>
        <topology evidence="1">Multi-pass membrane protein</topology>
    </subcellularLocation>
</comment>
<evidence type="ECO:0000256" key="6">
    <source>
        <dbReference type="SAM" id="Phobius"/>
    </source>
</evidence>
<proteinExistence type="predicted"/>
<dbReference type="EMBL" id="CP037423">
    <property type="protein sequence ID" value="QDV44617.1"/>
    <property type="molecule type" value="Genomic_DNA"/>
</dbReference>
<evidence type="ECO:0000256" key="4">
    <source>
        <dbReference type="ARBA" id="ARBA00023136"/>
    </source>
</evidence>
<dbReference type="KEGG" id="snep:Enr13x_44850"/>
<dbReference type="Gene3D" id="1.20.1540.10">
    <property type="entry name" value="Rhomboid-like"/>
    <property type="match status" value="1"/>
</dbReference>
<feature type="domain" description="Peptidase S54 rhomboid" evidence="7">
    <location>
        <begin position="60"/>
        <end position="209"/>
    </location>
</feature>
<dbReference type="Pfam" id="PF01694">
    <property type="entry name" value="Rhomboid"/>
    <property type="match status" value="1"/>
</dbReference>
<keyword evidence="9" id="KW-1185">Reference proteome</keyword>
<feature type="transmembrane region" description="Helical" evidence="6">
    <location>
        <begin position="12"/>
        <end position="38"/>
    </location>
</feature>
<keyword evidence="8" id="KW-0645">Protease</keyword>
<keyword evidence="4 6" id="KW-0472">Membrane</keyword>
<accession>A0A518HUZ7</accession>